<dbReference type="GO" id="GO:0045944">
    <property type="term" value="P:positive regulation of transcription by RNA polymerase II"/>
    <property type="evidence" value="ECO:0007669"/>
    <property type="project" value="TreeGrafter"/>
</dbReference>
<sequence length="439" mass="50033">MLPQGALKPPTSERGHHSTPRRSSSRSIKRKKFDDELVESSLKKGPKKGIEIGQPLEKDPMKEFMKEKEKRPMPVVVRSSGRKQKKPKTPQVSKDFGRWRPTDDLALITAIQQTNDLTAVYLGVKFSCRFTLKDIQERWYALLYDPVVSRLATLAMKQLPSDVVAAAQNNALWNKEEESLLANIPSTSSSPLEVFEELLDKNPSIFHPCRTSVTLRNHWLLMRQYQLLSDQSVPTGDGALNFSDVEEQLNDNELLEPKDDNLEQELSIADRRQKREILKLEEEIPKWQIIVDDFCGSSKTSTGSHNEFDNQTLAVLRGRLVRYLMRSREIIVGRATADNQVDVDLSLEGPAWKVSRRQAVIRLKSDGEYYVVNEGRRSLLIDGKPIGMGVKARLHHNSTFEVCGLRFVFLINQDLVAAAKDSKPQQQQQQQQQQHQQSL</sequence>
<keyword evidence="4" id="KW-1185">Reference proteome</keyword>
<dbReference type="SUPFAM" id="SSF49879">
    <property type="entry name" value="SMAD/FHA domain"/>
    <property type="match status" value="1"/>
</dbReference>
<dbReference type="CDD" id="cd22687">
    <property type="entry name" value="FHA_MCRS1"/>
    <property type="match status" value="1"/>
</dbReference>
<dbReference type="InterPro" id="IPR000253">
    <property type="entry name" value="FHA_dom"/>
</dbReference>
<dbReference type="GO" id="GO:0002151">
    <property type="term" value="F:G-quadruplex RNA binding"/>
    <property type="evidence" value="ECO:0007669"/>
    <property type="project" value="InterPro"/>
</dbReference>
<dbReference type="KEGG" id="epa:110235375"/>
<protein>
    <recommendedName>
        <fullName evidence="2">FHA domain-containing protein</fullName>
    </recommendedName>
</protein>
<feature type="compositionally biased region" description="Basic residues" evidence="1">
    <location>
        <begin position="17"/>
        <end position="31"/>
    </location>
</feature>
<dbReference type="GO" id="GO:0031011">
    <property type="term" value="C:Ino80 complex"/>
    <property type="evidence" value="ECO:0007669"/>
    <property type="project" value="InterPro"/>
</dbReference>
<dbReference type="SMART" id="SM00240">
    <property type="entry name" value="FHA"/>
    <property type="match status" value="1"/>
</dbReference>
<feature type="compositionally biased region" description="Basic and acidic residues" evidence="1">
    <location>
        <begin position="56"/>
        <end position="72"/>
    </location>
</feature>
<dbReference type="EnsemblMetazoa" id="XM_021040830.2">
    <property type="protein sequence ID" value="XP_020896489.1"/>
    <property type="gene ID" value="LOC110235375"/>
</dbReference>
<evidence type="ECO:0000313" key="3">
    <source>
        <dbReference type="EnsemblMetazoa" id="XP_020896489.1"/>
    </source>
</evidence>
<dbReference type="PROSITE" id="PS50006">
    <property type="entry name" value="FHA_DOMAIN"/>
    <property type="match status" value="1"/>
</dbReference>
<reference evidence="3" key="1">
    <citation type="submission" date="2022-11" db="UniProtKB">
        <authorList>
            <consortium name="EnsemblMetazoa"/>
        </authorList>
    </citation>
    <scope>IDENTIFICATION</scope>
</reference>
<dbReference type="PANTHER" id="PTHR13233:SF0">
    <property type="entry name" value="MICROSPHERULE PROTEIN 1"/>
    <property type="match status" value="1"/>
</dbReference>
<feature type="region of interest" description="Disordered" evidence="1">
    <location>
        <begin position="1"/>
        <end position="96"/>
    </location>
</feature>
<dbReference type="GeneID" id="110235375"/>
<evidence type="ECO:0000256" key="1">
    <source>
        <dbReference type="SAM" id="MobiDB-lite"/>
    </source>
</evidence>
<dbReference type="OrthoDB" id="10262769at2759"/>
<evidence type="ECO:0000259" key="2">
    <source>
        <dbReference type="PROSITE" id="PS50006"/>
    </source>
</evidence>
<organism evidence="3 4">
    <name type="scientific">Exaiptasia diaphana</name>
    <name type="common">Tropical sea anemone</name>
    <name type="synonym">Aiptasia pulchella</name>
    <dbReference type="NCBI Taxonomy" id="2652724"/>
    <lineage>
        <taxon>Eukaryota</taxon>
        <taxon>Metazoa</taxon>
        <taxon>Cnidaria</taxon>
        <taxon>Anthozoa</taxon>
        <taxon>Hexacorallia</taxon>
        <taxon>Actiniaria</taxon>
        <taxon>Aiptasiidae</taxon>
        <taxon>Exaiptasia</taxon>
    </lineage>
</organism>
<accession>A0A913WZE7</accession>
<dbReference type="Pfam" id="PF13325">
    <property type="entry name" value="MCRS_N"/>
    <property type="match status" value="1"/>
</dbReference>
<dbReference type="GO" id="GO:0071339">
    <property type="term" value="C:MLL1 complex"/>
    <property type="evidence" value="ECO:0007669"/>
    <property type="project" value="InterPro"/>
</dbReference>
<dbReference type="Pfam" id="PF00498">
    <property type="entry name" value="FHA"/>
    <property type="match status" value="1"/>
</dbReference>
<dbReference type="PANTHER" id="PTHR13233">
    <property type="entry name" value="MICROSPHERULE PROTEIN 1"/>
    <property type="match status" value="1"/>
</dbReference>
<name>A0A913WZE7_EXADI</name>
<dbReference type="InterPro" id="IPR037912">
    <property type="entry name" value="MCRS1"/>
</dbReference>
<dbReference type="GO" id="GO:0044545">
    <property type="term" value="C:NSL complex"/>
    <property type="evidence" value="ECO:0007669"/>
    <property type="project" value="TreeGrafter"/>
</dbReference>
<evidence type="ECO:0000313" key="4">
    <source>
        <dbReference type="Proteomes" id="UP000887567"/>
    </source>
</evidence>
<dbReference type="Gene3D" id="2.60.200.20">
    <property type="match status" value="1"/>
</dbReference>
<dbReference type="InterPro" id="IPR008984">
    <property type="entry name" value="SMAD_FHA_dom_sf"/>
</dbReference>
<dbReference type="InterPro" id="IPR025999">
    <property type="entry name" value="MCRS_N"/>
</dbReference>
<dbReference type="Proteomes" id="UP000887567">
    <property type="component" value="Unplaced"/>
</dbReference>
<dbReference type="RefSeq" id="XP_020896489.1">
    <property type="nucleotide sequence ID" value="XM_021040830.2"/>
</dbReference>
<feature type="domain" description="FHA" evidence="2">
    <location>
        <begin position="330"/>
        <end position="386"/>
    </location>
</feature>
<dbReference type="AlphaFoldDB" id="A0A913WZE7"/>
<proteinExistence type="predicted"/>